<dbReference type="EMBL" id="JAAJBT010000006">
    <property type="protein sequence ID" value="NHM02432.1"/>
    <property type="molecule type" value="Genomic_DNA"/>
</dbReference>
<proteinExistence type="predicted"/>
<protein>
    <recommendedName>
        <fullName evidence="3">Lipocalin-like domain-containing protein</fullName>
    </recommendedName>
</protein>
<accession>A0ABX0I722</accession>
<evidence type="ECO:0008006" key="3">
    <source>
        <dbReference type="Google" id="ProtNLM"/>
    </source>
</evidence>
<sequence>MKNYFCLVLLTTVLISCTSKPKKEDISKLNGYWEIEKVAFPDGNKKEYNVNESIDLISIKDNKGIRQKVAPQLDGSYLKGILQDNIRIVDSADCFYLKTNSKFTKWEEKILSVSDESFVLENEAKIVYHYKKFVPYEKRK</sequence>
<name>A0ABX0I722_9FLAO</name>
<reference evidence="1 2" key="1">
    <citation type="submission" date="2020-02" db="EMBL/GenBank/DDBJ databases">
        <authorList>
            <person name="Chen W.-M."/>
        </authorList>
    </citation>
    <scope>NUCLEOTIDE SEQUENCE [LARGE SCALE GENOMIC DNA]</scope>
    <source>
        <strain evidence="1 2">KDG-16</strain>
    </source>
</reference>
<dbReference type="Proteomes" id="UP000800984">
    <property type="component" value="Unassembled WGS sequence"/>
</dbReference>
<evidence type="ECO:0000313" key="2">
    <source>
        <dbReference type="Proteomes" id="UP000800984"/>
    </source>
</evidence>
<organism evidence="1 2">
    <name type="scientific">Flavobacterium difficile</name>
    <dbReference type="NCBI Taxonomy" id="2709659"/>
    <lineage>
        <taxon>Bacteria</taxon>
        <taxon>Pseudomonadati</taxon>
        <taxon>Bacteroidota</taxon>
        <taxon>Flavobacteriia</taxon>
        <taxon>Flavobacteriales</taxon>
        <taxon>Flavobacteriaceae</taxon>
        <taxon>Flavobacterium</taxon>
    </lineage>
</organism>
<gene>
    <name evidence="1" type="ORF">G4D72_09980</name>
</gene>
<dbReference type="RefSeq" id="WP_166077554.1">
    <property type="nucleotide sequence ID" value="NZ_JAAJBT010000006.1"/>
</dbReference>
<keyword evidence="2" id="KW-1185">Reference proteome</keyword>
<evidence type="ECO:0000313" key="1">
    <source>
        <dbReference type="EMBL" id="NHM02432.1"/>
    </source>
</evidence>
<comment type="caution">
    <text evidence="1">The sequence shown here is derived from an EMBL/GenBank/DDBJ whole genome shotgun (WGS) entry which is preliminary data.</text>
</comment>
<dbReference type="PROSITE" id="PS51257">
    <property type="entry name" value="PROKAR_LIPOPROTEIN"/>
    <property type="match status" value="1"/>
</dbReference>